<feature type="region of interest" description="Disordered" evidence="1">
    <location>
        <begin position="571"/>
        <end position="593"/>
    </location>
</feature>
<sequence length="866" mass="92837">MLQSGENVYCGAPAGAVPRAAARDPTSPLPPTPPHPPHRCSSPDRACTAGPAGGCRGGGGPTSPPLHPPHRVPGIEIITPPSQLVQNTQPPSPTVPETTEPIENSPSAAEPANPEPTEDEEPIDISDWDSASNIVMPSTSQEKKPTESNQPKKSVAKICGQNICLDDSILKRRDSDYSSQSEDRIDRLEDSVEESVVESIDSNVEDVFVDADKKECKSDFKQTLVVNSETERVEEASDDSSHHTTCNSEFQGTNITVIQVSNKGPPHTAIPIIGPETDVFNFDIKPPSLTIDSEQNGEKYVNIVNTETDRNTDNKYGTVFTTNESDYGHLSLTTTVNLTGSDSADVNPEGIYERLCMATTSNEKPSPLPVRKLQTTEKARKSSLPNLESNGTTSTYEYLYPGSNAPAALRNVNLTAVSVTSASVTAVNSSQNVIQINSRVEAATTEVPSASRILSPRLNNNNNSANVSVNPVGGRNVNPIVRGVRANVERSHSQNAYDVRLRDRLPRQNSNPKSNGKSDKPEPAPPKPLWKRGLTEFSLLSRLRGLGQGKRADSPTRHDRSATTVVKVVRRSRPDARQDNIRRRSNSLTNGVPPTILNVPREVAKSLLFFDYENQVWLATSGRLCGAGDRVAAVAGRRPAHAAHAGALVNSCPHRVRQGVNKTNAVQLRGNKHLLECSVSAARGTVSPRWRAADPRTPPTLAPWSIVARIECVERRLCGAGGRVAAVAGRRPAHAAHAGALVNSCPHRVSVASSGVSAARGAVSPRWRAADPRTPPTLAPWSIVVRIECVERRLCGAGDRVAAVAGRRPAHAARAGALANSCLHRVSVASSGVSAARGAVSPRWRAADPRTPPTPAPWSIVVRIEW</sequence>
<dbReference type="Proteomes" id="UP000653454">
    <property type="component" value="Unassembled WGS sequence"/>
</dbReference>
<comment type="caution">
    <text evidence="2">The sequence shown here is derived from an EMBL/GenBank/DDBJ whole genome shotgun (WGS) entry which is preliminary data.</text>
</comment>
<dbReference type="AlphaFoldDB" id="A0A8S4EV38"/>
<evidence type="ECO:0000313" key="2">
    <source>
        <dbReference type="EMBL" id="CAG9119981.1"/>
    </source>
</evidence>
<feature type="compositionally biased region" description="Gly residues" evidence="1">
    <location>
        <begin position="51"/>
        <end position="61"/>
    </location>
</feature>
<reference evidence="2" key="1">
    <citation type="submission" date="2020-11" db="EMBL/GenBank/DDBJ databases">
        <authorList>
            <person name="Whiteford S."/>
        </authorList>
    </citation>
    <scope>NUCLEOTIDE SEQUENCE</scope>
</reference>
<feature type="region of interest" description="Disordered" evidence="1">
    <location>
        <begin position="1"/>
        <end position="154"/>
    </location>
</feature>
<accession>A0A8S4EV38</accession>
<feature type="compositionally biased region" description="Acidic residues" evidence="1">
    <location>
        <begin position="116"/>
        <end position="127"/>
    </location>
</feature>
<feature type="compositionally biased region" description="Low complexity" evidence="1">
    <location>
        <begin position="11"/>
        <end position="26"/>
    </location>
</feature>
<proteinExistence type="predicted"/>
<feature type="compositionally biased region" description="Low complexity" evidence="1">
    <location>
        <begin position="95"/>
        <end position="112"/>
    </location>
</feature>
<organism evidence="2 3">
    <name type="scientific">Plutella xylostella</name>
    <name type="common">Diamondback moth</name>
    <name type="synonym">Plutella maculipennis</name>
    <dbReference type="NCBI Taxonomy" id="51655"/>
    <lineage>
        <taxon>Eukaryota</taxon>
        <taxon>Metazoa</taxon>
        <taxon>Ecdysozoa</taxon>
        <taxon>Arthropoda</taxon>
        <taxon>Hexapoda</taxon>
        <taxon>Insecta</taxon>
        <taxon>Pterygota</taxon>
        <taxon>Neoptera</taxon>
        <taxon>Endopterygota</taxon>
        <taxon>Lepidoptera</taxon>
        <taxon>Glossata</taxon>
        <taxon>Ditrysia</taxon>
        <taxon>Yponomeutoidea</taxon>
        <taxon>Plutellidae</taxon>
        <taxon>Plutella</taxon>
    </lineage>
</organism>
<dbReference type="EMBL" id="CAJHNJ030000023">
    <property type="protein sequence ID" value="CAG9119981.1"/>
    <property type="molecule type" value="Genomic_DNA"/>
</dbReference>
<evidence type="ECO:0000256" key="1">
    <source>
        <dbReference type="SAM" id="MobiDB-lite"/>
    </source>
</evidence>
<feature type="compositionally biased region" description="Basic and acidic residues" evidence="1">
    <location>
        <begin position="550"/>
        <end position="561"/>
    </location>
</feature>
<gene>
    <name evidence="2" type="ORF">PLXY2_LOCUS6958</name>
</gene>
<keyword evidence="3" id="KW-1185">Reference proteome</keyword>
<evidence type="ECO:0000313" key="3">
    <source>
        <dbReference type="Proteomes" id="UP000653454"/>
    </source>
</evidence>
<feature type="region of interest" description="Disordered" evidence="1">
    <location>
        <begin position="362"/>
        <end position="393"/>
    </location>
</feature>
<feature type="compositionally biased region" description="Low complexity" evidence="1">
    <location>
        <begin position="459"/>
        <end position="470"/>
    </location>
</feature>
<feature type="region of interest" description="Disordered" evidence="1">
    <location>
        <begin position="545"/>
        <end position="564"/>
    </location>
</feature>
<feature type="compositionally biased region" description="Polar residues" evidence="1">
    <location>
        <begin position="129"/>
        <end position="140"/>
    </location>
</feature>
<feature type="compositionally biased region" description="Low complexity" evidence="1">
    <location>
        <begin position="39"/>
        <end position="50"/>
    </location>
</feature>
<feature type="region of interest" description="Disordered" evidence="1">
    <location>
        <begin position="454"/>
        <end position="531"/>
    </location>
</feature>
<protein>
    <submittedName>
        <fullName evidence="2">(diamondback moth) hypothetical protein</fullName>
    </submittedName>
</protein>
<feature type="compositionally biased region" description="Polar residues" evidence="1">
    <location>
        <begin position="383"/>
        <end position="393"/>
    </location>
</feature>
<feature type="compositionally biased region" description="Basic and acidic residues" evidence="1">
    <location>
        <begin position="572"/>
        <end position="582"/>
    </location>
</feature>
<feature type="compositionally biased region" description="Polar residues" evidence="1">
    <location>
        <begin position="80"/>
        <end position="89"/>
    </location>
</feature>
<name>A0A8S4EV38_PLUXY</name>